<dbReference type="GO" id="GO:0004657">
    <property type="term" value="F:proline dehydrogenase activity"/>
    <property type="evidence" value="ECO:0007669"/>
    <property type="project" value="InterPro"/>
</dbReference>
<evidence type="ECO:0000313" key="12">
    <source>
        <dbReference type="Proteomes" id="UP000069902"/>
    </source>
</evidence>
<sequence>MEESSLIAKANAQIQSVKGKTLSSQERCEASVTLAATMLEEAQQIQTAAEKRQQAELAGMMNDPIGKIFTTAITDQCFRSQRSSRVADQLVHVIKKYGVPKYLSADKRLALQAFTLVGKFLSPAIVPLTIQLIRKETNNVILPGEEKALAKHMQKRRQEGVRINLNHLGEAILGEEEAHHRLQIYLNDLIKPSVEYISIKISTIYSQINLLAWDETLEILADRLRQLYRAAMKNRYVRADGRSVPKFVNLDMEEYRDLHLTVALFRKVLNEPEFYQHEAGIVLQSYLPDSFLIQQELTVWAMQRLVQGGGPIKIRIVKGANLAMEQFEAALRLWPQAPYNTKADVDANYKRMVTYGCEKEHAQAAHLGIASHNLFDIAYAMLLRAENGVEKEVCFEMLEGMADNIRRVVQKLSGDMLLYCPAATKAEFQNAVAYLVRRLDENTAPENFLRHVFDLKPGTEQWQQQVNLFSQACQNYKQVSYKPRRHQNRLSEESALKEGYCFQNVADTDWSLPANRKWAQKIIEEWKHKKHKPVPLVINGHYYVPEGVKGIGEDPSYPGQTLYNYALATKQHVDQALQTAQEAQKNWSETSVEERAHVLAKIAQGMEKHRGKLIGAMIADTGKTIQEADIEVSEAIDFANYYRLSLLEWAQLPDIKWKSKGVVLVAPPWNFPCSIAAGGILAALATGNTVIFKPAAEAVLVDWYLAQIFWEAGITQQVLQFITCEDDPVGSQLIQDPRVALVVLTGATETAKLFLRLRPNLDLMAETGGKNTMVITAICDRDLAIKDLIHSAFGHAGQKCSACSLAILEAEVYDDPHFRKQLRDAAASMIVGSPWSLKTKMNPLIRAAHPALLRGLTTLEEGEEWLLEPKQDPVNPHLWSPGIKLGVKPKSFTFETELFGPVLGLVRAATFEDALTMMNQTAYGLTAGIHSLDEREQEKWLKQIEAGNCYINRTVTGAVVERQPFGGCKDSSFGKGSKAGGPNYLVQFMQAEQFALPAEEEELSGAILDFFKAVANQELLTSPQEKAIWNSSVKSYAFYWNHYFSKKHDPSLVMGQDNLQCYKPHETILLRGRTDDSLLDLLRVTAAAIVCSTPLDVSLEDESLYNQIRKLNLSGSIKVRHESELALMQRVKKGEIKRVRLLGPVSAQLQEALAHAACHINAGAVLANGRLELLHLLREVSISRDYHRYGNLGDREKEKRHPLPGCEGEQSSPCGACVCHG</sequence>
<dbReference type="Gene3D" id="3.40.309.10">
    <property type="entry name" value="Aldehyde Dehydrogenase, Chain A, domain 2"/>
    <property type="match status" value="1"/>
</dbReference>
<dbReference type="RefSeq" id="WP_059062147.1">
    <property type="nucleotide sequence ID" value="NZ_LN879502.1"/>
</dbReference>
<dbReference type="GO" id="GO:0003842">
    <property type="term" value="F:L-glutamate gamma-semialdehyde dehydrogenase activity"/>
    <property type="evidence" value="ECO:0007669"/>
    <property type="project" value="UniProtKB-EC"/>
</dbReference>
<dbReference type="InterPro" id="IPR016163">
    <property type="entry name" value="Ald_DH_C"/>
</dbReference>
<dbReference type="FunCoup" id="A0A0U5JJD5">
    <property type="interactions" value="188"/>
</dbReference>
<keyword evidence="3 8" id="KW-0560">Oxidoreductase</keyword>
<evidence type="ECO:0000259" key="10">
    <source>
        <dbReference type="Pfam" id="PF01619"/>
    </source>
</evidence>
<evidence type="ECO:0000256" key="3">
    <source>
        <dbReference type="ARBA" id="ARBA00023002"/>
    </source>
</evidence>
<protein>
    <recommendedName>
        <fullName evidence="2">L-glutamate gamma-semialdehyde dehydrogenase</fullName>
        <ecNumber evidence="2">1.2.1.88</ecNumber>
    </recommendedName>
</protein>
<evidence type="ECO:0000256" key="4">
    <source>
        <dbReference type="ARBA" id="ARBA00023027"/>
    </source>
</evidence>
<proteinExistence type="inferred from homology"/>
<dbReference type="Gene3D" id="3.40.605.10">
    <property type="entry name" value="Aldehyde Dehydrogenase, Chain A, domain 1"/>
    <property type="match status" value="1"/>
</dbReference>
<evidence type="ECO:0000256" key="7">
    <source>
        <dbReference type="PROSITE-ProRule" id="PRU10007"/>
    </source>
</evidence>
<evidence type="ECO:0000256" key="2">
    <source>
        <dbReference type="ARBA" id="ARBA00012884"/>
    </source>
</evidence>
<dbReference type="GO" id="GO:0010133">
    <property type="term" value="P:L-proline catabolic process to L-glutamate"/>
    <property type="evidence" value="ECO:0007669"/>
    <property type="project" value="InterPro"/>
</dbReference>
<dbReference type="PATRIC" id="fig|389348.3.peg.2595"/>
<dbReference type="InParanoid" id="A0A0U5JJD5"/>
<dbReference type="AlphaFoldDB" id="A0A0U5JJD5"/>
<organism evidence="11 12">
    <name type="scientific">Candidatus Protochlamydia naegleriophila</name>
    <dbReference type="NCBI Taxonomy" id="389348"/>
    <lineage>
        <taxon>Bacteria</taxon>
        <taxon>Pseudomonadati</taxon>
        <taxon>Chlamydiota</taxon>
        <taxon>Chlamydiia</taxon>
        <taxon>Parachlamydiales</taxon>
        <taxon>Parachlamydiaceae</taxon>
        <taxon>Candidatus Protochlamydia</taxon>
    </lineage>
</organism>
<dbReference type="GO" id="GO:0009898">
    <property type="term" value="C:cytoplasmic side of plasma membrane"/>
    <property type="evidence" value="ECO:0007669"/>
    <property type="project" value="TreeGrafter"/>
</dbReference>
<dbReference type="SUPFAM" id="SSF53720">
    <property type="entry name" value="ALDH-like"/>
    <property type="match status" value="1"/>
</dbReference>
<evidence type="ECO:0000256" key="5">
    <source>
        <dbReference type="ARBA" id="ARBA00048142"/>
    </source>
</evidence>
<dbReference type="PIRSF" id="PIRSF000197">
    <property type="entry name" value="Bifunct_PutA"/>
    <property type="match status" value="1"/>
</dbReference>
<dbReference type="InterPro" id="IPR016162">
    <property type="entry name" value="Ald_DH_N"/>
</dbReference>
<dbReference type="InterPro" id="IPR015590">
    <property type="entry name" value="Aldehyde_DH_dom"/>
</dbReference>
<name>A0A0U5JJD5_9BACT</name>
<evidence type="ECO:0000256" key="1">
    <source>
        <dbReference type="ARBA" id="ARBA00004786"/>
    </source>
</evidence>
<dbReference type="Pfam" id="PF01619">
    <property type="entry name" value="Pro_dh"/>
    <property type="match status" value="1"/>
</dbReference>
<dbReference type="EC" id="1.2.1.88" evidence="2"/>
<accession>A0A0U5JJD5</accession>
<dbReference type="InterPro" id="IPR050485">
    <property type="entry name" value="Proline_metab_enzyme"/>
</dbReference>
<dbReference type="InterPro" id="IPR029510">
    <property type="entry name" value="Ald_DH_CS_GLU"/>
</dbReference>
<dbReference type="InterPro" id="IPR025703">
    <property type="entry name" value="Bifunct_PutA"/>
</dbReference>
<evidence type="ECO:0000256" key="8">
    <source>
        <dbReference type="RuleBase" id="RU003345"/>
    </source>
</evidence>
<dbReference type="InterPro" id="IPR016161">
    <property type="entry name" value="Ald_DH/histidinol_DH"/>
</dbReference>
<comment type="catalytic activity">
    <reaction evidence="5">
        <text>L-glutamate 5-semialdehyde + NAD(+) + H2O = L-glutamate + NADH + 2 H(+)</text>
        <dbReference type="Rhea" id="RHEA:30235"/>
        <dbReference type="ChEBI" id="CHEBI:15377"/>
        <dbReference type="ChEBI" id="CHEBI:15378"/>
        <dbReference type="ChEBI" id="CHEBI:29985"/>
        <dbReference type="ChEBI" id="CHEBI:57540"/>
        <dbReference type="ChEBI" id="CHEBI:57945"/>
        <dbReference type="ChEBI" id="CHEBI:58066"/>
        <dbReference type="EC" id="1.2.1.88"/>
    </reaction>
</comment>
<gene>
    <name evidence="11" type="primary">putA</name>
    <name evidence="11" type="ORF">PNK_2312</name>
</gene>
<dbReference type="Proteomes" id="UP000069902">
    <property type="component" value="Chromosome cPNK"/>
</dbReference>
<dbReference type="GO" id="GO:0003700">
    <property type="term" value="F:DNA-binding transcription factor activity"/>
    <property type="evidence" value="ECO:0007669"/>
    <property type="project" value="InterPro"/>
</dbReference>
<dbReference type="PROSITE" id="PS00070">
    <property type="entry name" value="ALDEHYDE_DEHYDR_CYS"/>
    <property type="match status" value="1"/>
</dbReference>
<dbReference type="Gene3D" id="3.20.20.220">
    <property type="match status" value="1"/>
</dbReference>
<reference evidence="12" key="1">
    <citation type="submission" date="2015-09" db="EMBL/GenBank/DDBJ databases">
        <authorList>
            <person name="Bertelli C."/>
        </authorList>
    </citation>
    <scope>NUCLEOTIDE SEQUENCE [LARGE SCALE GENOMIC DNA]</scope>
    <source>
        <strain evidence="12">KNic</strain>
    </source>
</reference>
<dbReference type="PANTHER" id="PTHR42862:SF1">
    <property type="entry name" value="DELTA-1-PYRROLINE-5-CARBOXYLATE DEHYDROGENASE 2, ISOFORM A-RELATED"/>
    <property type="match status" value="1"/>
</dbReference>
<evidence type="ECO:0000259" key="9">
    <source>
        <dbReference type="Pfam" id="PF00171"/>
    </source>
</evidence>
<evidence type="ECO:0000256" key="6">
    <source>
        <dbReference type="PIRSR" id="PIRSR000197-1"/>
    </source>
</evidence>
<evidence type="ECO:0000313" key="11">
    <source>
        <dbReference type="EMBL" id="CUI17910.1"/>
    </source>
</evidence>
<comment type="pathway">
    <text evidence="1">Amino-acid degradation; L-proline degradation into L-glutamate; L-glutamate from L-proline: step 2/2.</text>
</comment>
<dbReference type="InterPro" id="IPR029041">
    <property type="entry name" value="FAD-linked_oxidoreductase-like"/>
</dbReference>
<feature type="domain" description="Proline dehydrogenase" evidence="10">
    <location>
        <begin position="150"/>
        <end position="451"/>
    </location>
</feature>
<feature type="domain" description="Aldehyde dehydrogenase" evidence="9">
    <location>
        <begin position="556"/>
        <end position="991"/>
    </location>
</feature>
<dbReference type="Pfam" id="PF00171">
    <property type="entry name" value="Aldedh"/>
    <property type="match status" value="1"/>
</dbReference>
<dbReference type="InterPro" id="IPR016160">
    <property type="entry name" value="Ald_DH_CS_CYS"/>
</dbReference>
<dbReference type="SUPFAM" id="SSF51730">
    <property type="entry name" value="FAD-linked oxidoreductase"/>
    <property type="match status" value="1"/>
</dbReference>
<dbReference type="InterPro" id="IPR002872">
    <property type="entry name" value="Proline_DH_dom"/>
</dbReference>
<keyword evidence="4" id="KW-0520">NAD</keyword>
<dbReference type="PANTHER" id="PTHR42862">
    <property type="entry name" value="DELTA-1-PYRROLINE-5-CARBOXYLATE DEHYDROGENASE 1, ISOFORM A-RELATED"/>
    <property type="match status" value="1"/>
</dbReference>
<dbReference type="FunFam" id="3.40.309.10:FF:000005">
    <property type="entry name" value="1-pyrroline-5-carboxylate dehydrogenase 1"/>
    <property type="match status" value="1"/>
</dbReference>
<feature type="active site" evidence="6 7">
    <location>
        <position position="766"/>
    </location>
</feature>
<feature type="active site" evidence="6">
    <location>
        <position position="800"/>
    </location>
</feature>
<dbReference type="KEGG" id="pnl:PNK_2312"/>
<keyword evidence="12" id="KW-1185">Reference proteome</keyword>
<dbReference type="EMBL" id="LN879502">
    <property type="protein sequence ID" value="CUI17910.1"/>
    <property type="molecule type" value="Genomic_DNA"/>
</dbReference>
<dbReference type="PROSITE" id="PS00687">
    <property type="entry name" value="ALDEHYDE_DEHYDR_GLU"/>
    <property type="match status" value="1"/>
</dbReference>
<dbReference type="STRING" id="389348.PNK_2312"/>
<comment type="similarity">
    <text evidence="8">Belongs to the aldehyde dehydrogenase family.</text>
</comment>